<gene>
    <name evidence="2" type="ORF">AMECASPLE_037825</name>
</gene>
<evidence type="ECO:0000313" key="3">
    <source>
        <dbReference type="Proteomes" id="UP001469553"/>
    </source>
</evidence>
<evidence type="ECO:0000256" key="1">
    <source>
        <dbReference type="SAM" id="Coils"/>
    </source>
</evidence>
<keyword evidence="3" id="KW-1185">Reference proteome</keyword>
<evidence type="ECO:0000313" key="2">
    <source>
        <dbReference type="EMBL" id="MEQ2305438.1"/>
    </source>
</evidence>
<protein>
    <submittedName>
        <fullName evidence="2">Uncharacterized protein</fullName>
    </submittedName>
</protein>
<dbReference type="Gene3D" id="1.20.58.60">
    <property type="match status" value="1"/>
</dbReference>
<proteinExistence type="predicted"/>
<dbReference type="Proteomes" id="UP001469553">
    <property type="component" value="Unassembled WGS sequence"/>
</dbReference>
<reference evidence="2 3" key="1">
    <citation type="submission" date="2021-06" db="EMBL/GenBank/DDBJ databases">
        <authorList>
            <person name="Palmer J.M."/>
        </authorList>
    </citation>
    <scope>NUCLEOTIDE SEQUENCE [LARGE SCALE GENOMIC DNA]</scope>
    <source>
        <strain evidence="2 3">AS_MEX2019</strain>
        <tissue evidence="2">Muscle</tissue>
    </source>
</reference>
<keyword evidence="1" id="KW-0175">Coiled coil</keyword>
<accession>A0ABV0ZGS4</accession>
<dbReference type="EMBL" id="JAHRIP010063034">
    <property type="protein sequence ID" value="MEQ2305438.1"/>
    <property type="molecule type" value="Genomic_DNA"/>
</dbReference>
<comment type="caution">
    <text evidence="2">The sequence shown here is derived from an EMBL/GenBank/DDBJ whole genome shotgun (WGS) entry which is preliminary data.</text>
</comment>
<organism evidence="2 3">
    <name type="scientific">Ameca splendens</name>
    <dbReference type="NCBI Taxonomy" id="208324"/>
    <lineage>
        <taxon>Eukaryota</taxon>
        <taxon>Metazoa</taxon>
        <taxon>Chordata</taxon>
        <taxon>Craniata</taxon>
        <taxon>Vertebrata</taxon>
        <taxon>Euteleostomi</taxon>
        <taxon>Actinopterygii</taxon>
        <taxon>Neopterygii</taxon>
        <taxon>Teleostei</taxon>
        <taxon>Neoteleostei</taxon>
        <taxon>Acanthomorphata</taxon>
        <taxon>Ovalentaria</taxon>
        <taxon>Atherinomorphae</taxon>
        <taxon>Cyprinodontiformes</taxon>
        <taxon>Goodeidae</taxon>
        <taxon>Ameca</taxon>
    </lineage>
</organism>
<feature type="coiled-coil region" evidence="1">
    <location>
        <begin position="115"/>
        <end position="160"/>
    </location>
</feature>
<sequence length="204" mass="22742">MVPPASYRLTRGGLASLFWGWPSQVPRGVTWPPGTCRRVPTQGLAPGLGLSFVVPGDVTCLDLLDLMKASETVTGPFRFSTNPQKTNFKCLNAETSATLTPSVLCFSSRLSPEERAQVEAQLDELTTTYNQLLDSSNQQLQQLEQQLAKEEERKVDRLKMIGLRRIGSAADLWQNGALFRRDLREMSARFFWKHVALSLNTLAS</sequence>
<name>A0ABV0ZGS4_9TELE</name>